<reference evidence="6 7" key="1">
    <citation type="journal article" date="2014" name="Nature">
        <title>An environmental bacterial taxon with a large and distinct metabolic repertoire.</title>
        <authorList>
            <person name="Wilson M.C."/>
            <person name="Mori T."/>
            <person name="Ruckert C."/>
            <person name="Uria A.R."/>
            <person name="Helf M.J."/>
            <person name="Takada K."/>
            <person name="Gernert C."/>
            <person name="Steffens U.A."/>
            <person name="Heycke N."/>
            <person name="Schmitt S."/>
            <person name="Rinke C."/>
            <person name="Helfrich E.J."/>
            <person name="Brachmann A.O."/>
            <person name="Gurgui C."/>
            <person name="Wakimoto T."/>
            <person name="Kracht M."/>
            <person name="Crusemann M."/>
            <person name="Hentschel U."/>
            <person name="Abe I."/>
            <person name="Matsunaga S."/>
            <person name="Kalinowski J."/>
            <person name="Takeyama H."/>
            <person name="Piel J."/>
        </authorList>
    </citation>
    <scope>NUCLEOTIDE SEQUENCE [LARGE SCALE GENOMIC DNA]</scope>
    <source>
        <strain evidence="7">TSY1</strain>
    </source>
</reference>
<dbReference type="InterPro" id="IPR019810">
    <property type="entry name" value="Citrate_synthase_AS"/>
</dbReference>
<organism evidence="6 7">
    <name type="scientific">Entotheonella factor</name>
    <dbReference type="NCBI Taxonomy" id="1429438"/>
    <lineage>
        <taxon>Bacteria</taxon>
        <taxon>Pseudomonadati</taxon>
        <taxon>Nitrospinota/Tectimicrobiota group</taxon>
        <taxon>Candidatus Tectimicrobiota</taxon>
        <taxon>Candidatus Entotheonellia</taxon>
        <taxon>Candidatus Entotheonellales</taxon>
        <taxon>Candidatus Entotheonellaceae</taxon>
        <taxon>Candidatus Entotheonella</taxon>
    </lineage>
</organism>
<dbReference type="InterPro" id="IPR016142">
    <property type="entry name" value="Citrate_synth-like_lrg_a-sub"/>
</dbReference>
<dbReference type="GO" id="GO:0036440">
    <property type="term" value="F:citrate synthase activity"/>
    <property type="evidence" value="ECO:0007669"/>
    <property type="project" value="UniProtKB-EC"/>
</dbReference>
<evidence type="ECO:0000256" key="2">
    <source>
        <dbReference type="ARBA" id="ARBA00010566"/>
    </source>
</evidence>
<evidence type="ECO:0000313" key="7">
    <source>
        <dbReference type="Proteomes" id="UP000019141"/>
    </source>
</evidence>
<dbReference type="AlphaFoldDB" id="W4LI84"/>
<dbReference type="GO" id="GO:0006099">
    <property type="term" value="P:tricarboxylic acid cycle"/>
    <property type="evidence" value="ECO:0007669"/>
    <property type="project" value="UniProtKB-UniPathway"/>
</dbReference>
<proteinExistence type="inferred from homology"/>
<evidence type="ECO:0000256" key="4">
    <source>
        <dbReference type="ARBA" id="ARBA00022679"/>
    </source>
</evidence>
<comment type="similarity">
    <text evidence="2 5">Belongs to the citrate synthase family.</text>
</comment>
<dbReference type="PANTHER" id="PTHR11739:SF4">
    <property type="entry name" value="CITRATE SYNTHASE, PEROXISOMAL"/>
    <property type="match status" value="1"/>
</dbReference>
<dbReference type="GO" id="GO:0005975">
    <property type="term" value="P:carbohydrate metabolic process"/>
    <property type="evidence" value="ECO:0007669"/>
    <property type="project" value="TreeGrafter"/>
</dbReference>
<keyword evidence="7" id="KW-1185">Reference proteome</keyword>
<dbReference type="PANTHER" id="PTHR11739">
    <property type="entry name" value="CITRATE SYNTHASE"/>
    <property type="match status" value="1"/>
</dbReference>
<dbReference type="Gene3D" id="1.10.580.10">
    <property type="entry name" value="Citrate Synthase, domain 1"/>
    <property type="match status" value="1"/>
</dbReference>
<dbReference type="HOGENOM" id="CLU_1274564_0_0_7"/>
<sequence length="216" mass="23779">LGHAANYSYMLTGEVPDETTRRTFETALILYVEHETNASTFACRVVCGTEADYYSSVVAGIGAIKGPLHGGAIDGAMEMFIDMGEPDKAASYVDNALANRQKLSGFGHRVYRAGDPRAAQLRGMAQKLGESRGDTKWFDIAAAAAQRMEETKGIIPNVDYFAAPVLYHLGFPLNIFTNVVASARIVGWSGHIFEQYDNNRLIRPRARYTGHRNRTL</sequence>
<dbReference type="EC" id="2.3.3.16" evidence="3"/>
<dbReference type="EMBL" id="AZHW01000713">
    <property type="protein sequence ID" value="ETW97046.1"/>
    <property type="molecule type" value="Genomic_DNA"/>
</dbReference>
<protein>
    <recommendedName>
        <fullName evidence="3">citrate synthase (unknown stereospecificity)</fullName>
        <ecNumber evidence="3">2.3.3.16</ecNumber>
    </recommendedName>
</protein>
<dbReference type="Proteomes" id="UP000019141">
    <property type="component" value="Unassembled WGS sequence"/>
</dbReference>
<comment type="caution">
    <text evidence="6">The sequence shown here is derived from an EMBL/GenBank/DDBJ whole genome shotgun (WGS) entry which is preliminary data.</text>
</comment>
<dbReference type="PRINTS" id="PR00143">
    <property type="entry name" value="CITRTSNTHASE"/>
</dbReference>
<dbReference type="Pfam" id="PF00285">
    <property type="entry name" value="Citrate_synt"/>
    <property type="match status" value="1"/>
</dbReference>
<feature type="non-terminal residue" evidence="6">
    <location>
        <position position="1"/>
    </location>
</feature>
<dbReference type="GO" id="GO:0005829">
    <property type="term" value="C:cytosol"/>
    <property type="evidence" value="ECO:0007669"/>
    <property type="project" value="TreeGrafter"/>
</dbReference>
<keyword evidence="4 5" id="KW-0808">Transferase</keyword>
<dbReference type="InterPro" id="IPR002020">
    <property type="entry name" value="Citrate_synthase"/>
</dbReference>
<dbReference type="InterPro" id="IPR016143">
    <property type="entry name" value="Citrate_synth-like_sm_a-sub"/>
</dbReference>
<gene>
    <name evidence="6" type="ORF">ETSY1_24200</name>
</gene>
<evidence type="ECO:0000256" key="5">
    <source>
        <dbReference type="RuleBase" id="RU003406"/>
    </source>
</evidence>
<dbReference type="InterPro" id="IPR036969">
    <property type="entry name" value="Citrate_synthase_sf"/>
</dbReference>
<evidence type="ECO:0000313" key="6">
    <source>
        <dbReference type="EMBL" id="ETW97046.1"/>
    </source>
</evidence>
<dbReference type="Gene3D" id="1.10.230.10">
    <property type="entry name" value="Cytochrome P450-Terp, domain 2"/>
    <property type="match status" value="1"/>
</dbReference>
<name>W4LI84_ENTF1</name>
<evidence type="ECO:0000256" key="3">
    <source>
        <dbReference type="ARBA" id="ARBA00012972"/>
    </source>
</evidence>
<comment type="pathway">
    <text evidence="1">Carbohydrate metabolism; tricarboxylic acid cycle; isocitrate from oxaloacetate: step 1/2.</text>
</comment>
<dbReference type="UniPathway" id="UPA00223"/>
<dbReference type="SUPFAM" id="SSF48256">
    <property type="entry name" value="Citrate synthase"/>
    <property type="match status" value="1"/>
</dbReference>
<accession>W4LI84</accession>
<dbReference type="PROSITE" id="PS00480">
    <property type="entry name" value="CITRATE_SYNTHASE"/>
    <property type="match status" value="1"/>
</dbReference>
<dbReference type="PATRIC" id="fig|1429438.4.peg.4642"/>
<evidence type="ECO:0000256" key="1">
    <source>
        <dbReference type="ARBA" id="ARBA00004751"/>
    </source>
</evidence>